<name>Q9R5J4_ECOLX</name>
<dbReference type="GO" id="GO:0009289">
    <property type="term" value="C:pilus"/>
    <property type="evidence" value="ECO:0007669"/>
    <property type="project" value="InterPro"/>
</dbReference>
<dbReference type="AlphaFoldDB" id="Q9R5J4"/>
<dbReference type="PIR" id="A44790">
    <property type="entry name" value="A44790"/>
</dbReference>
<dbReference type="InterPro" id="IPR007540">
    <property type="entry name" value="Fimbrial_CS1-type"/>
</dbReference>
<dbReference type="Gene3D" id="2.60.40.2040">
    <property type="entry name" value="CFA/I fimbrial subunit E, pilin domain"/>
    <property type="match status" value="1"/>
</dbReference>
<accession>Q9R5J4</accession>
<organism>
    <name type="scientific">Escherichia coli</name>
    <dbReference type="NCBI Taxonomy" id="562"/>
    <lineage>
        <taxon>Bacteria</taxon>
        <taxon>Pseudomonadati</taxon>
        <taxon>Pseudomonadota</taxon>
        <taxon>Gammaproteobacteria</taxon>
        <taxon>Enterobacterales</taxon>
        <taxon>Enterobacteriaceae</taxon>
        <taxon>Escherichia</taxon>
    </lineage>
</organism>
<protein>
    <submittedName>
        <fullName>Putative colonization factor O166</fullName>
    </submittedName>
</protein>
<dbReference type="Pfam" id="PF04449">
    <property type="entry name" value="Fimbrial_CS1"/>
    <property type="match status" value="1"/>
</dbReference>
<keyword id="KW-0903">Direct protein sequencing</keyword>
<sequence length="25" mass="2570">VEKNITVTASVDPTIDILQANGSAL</sequence>
<reference key="1">
    <citation type="journal article" date="1992" name="Infect. Immun.">
        <title>Genetic relationship of putative colonization factor O166 to colonization factor antigen I and coli surface antigen 4 of enterotoxigenic Escherichia coli.</title>
        <authorList>
            <person name="Sommerfelt H."/>
            <person name="Grewal H.M."/>
            <person name="Svennerholm A.M."/>
            <person name="Gaastra W."/>
            <person name="Flood P.R."/>
            <person name="Viboud G."/>
            <person name="Bhan M.K."/>
        </authorList>
    </citation>
    <scope>PROTEIN SEQUENCE</scope>
</reference>
<proteinExistence type="evidence at protein level"/>